<dbReference type="EMBL" id="CM051396">
    <property type="protein sequence ID" value="KAJ4722439.1"/>
    <property type="molecule type" value="Genomic_DNA"/>
</dbReference>
<organism evidence="1 2">
    <name type="scientific">Melia azedarach</name>
    <name type="common">Chinaberry tree</name>
    <dbReference type="NCBI Taxonomy" id="155640"/>
    <lineage>
        <taxon>Eukaryota</taxon>
        <taxon>Viridiplantae</taxon>
        <taxon>Streptophyta</taxon>
        <taxon>Embryophyta</taxon>
        <taxon>Tracheophyta</taxon>
        <taxon>Spermatophyta</taxon>
        <taxon>Magnoliopsida</taxon>
        <taxon>eudicotyledons</taxon>
        <taxon>Gunneridae</taxon>
        <taxon>Pentapetalae</taxon>
        <taxon>rosids</taxon>
        <taxon>malvids</taxon>
        <taxon>Sapindales</taxon>
        <taxon>Meliaceae</taxon>
        <taxon>Melia</taxon>
    </lineage>
</organism>
<reference evidence="1 2" key="1">
    <citation type="journal article" date="2023" name="Science">
        <title>Complex scaffold remodeling in plant triterpene biosynthesis.</title>
        <authorList>
            <person name="De La Pena R."/>
            <person name="Hodgson H."/>
            <person name="Liu J.C."/>
            <person name="Stephenson M.J."/>
            <person name="Martin A.C."/>
            <person name="Owen C."/>
            <person name="Harkess A."/>
            <person name="Leebens-Mack J."/>
            <person name="Jimenez L.E."/>
            <person name="Osbourn A."/>
            <person name="Sattely E.S."/>
        </authorList>
    </citation>
    <scope>NUCLEOTIDE SEQUENCE [LARGE SCALE GENOMIC DNA]</scope>
    <source>
        <strain evidence="2">cv. JPN11</strain>
        <tissue evidence="1">Leaf</tissue>
    </source>
</reference>
<evidence type="ECO:0000313" key="2">
    <source>
        <dbReference type="Proteomes" id="UP001164539"/>
    </source>
</evidence>
<protein>
    <submittedName>
        <fullName evidence="1">Retrovirus-related Pol polyprotein from transposon TNT 1-94</fullName>
    </submittedName>
</protein>
<evidence type="ECO:0000313" key="1">
    <source>
        <dbReference type="EMBL" id="KAJ4722439.1"/>
    </source>
</evidence>
<keyword evidence="2" id="KW-1185">Reference proteome</keyword>
<comment type="caution">
    <text evidence="1">The sequence shown here is derived from an EMBL/GenBank/DDBJ whole genome shotgun (WGS) entry which is preliminary data.</text>
</comment>
<sequence length="472" mass="53247">MASSSSSTSTLNNQQVSQPNASFVLVAPIKLTNANYLLWKTQVLPSIRANGLEAYIDGNKEAPRKMTVSIDQDSNVITIENPEYLVWERHDQMLMSWLLSSMTKGILGTVMGCRSSKEVWEAMQKHFSAQSTARTMQIRSEIHNTKKDGMSVNDYYLKMKSLVEDLRCAGNEVSEEEHVMFLMEGLGPEYDPVVVNITSRERKLPLQEIYSVLVSHENRIERNLSSGRINLAQNPSANYTQTNYSYPKKNWLGGAIHNQPSGVQNQSFGNSQGRTIYRNMGEREVKTFQIYFKNGHEAYKCWYRFNKKFMPKQGGKPSQKKAYIAHPETVADPNWYLDSGATNHVTNNLANIDIAAEYKGTEQLAVGHALLPTMHSHTLKPLLLKHILYVPAITKNLISISKLLKDNIVNVVFDDNICLIKDKLQGRILLQGVARGNLSKCHDSTNLMSQFHLLPKSPEFIQNNQLTADGLP</sequence>
<name>A0ACC1YGE2_MELAZ</name>
<proteinExistence type="predicted"/>
<accession>A0ACC1YGE2</accession>
<dbReference type="Proteomes" id="UP001164539">
    <property type="component" value="Chromosome 3"/>
</dbReference>
<gene>
    <name evidence="1" type="ORF">OWV82_005939</name>
</gene>